<evidence type="ECO:0000256" key="3">
    <source>
        <dbReference type="ARBA" id="ARBA00023125"/>
    </source>
</evidence>
<dbReference type="PANTHER" id="PTHR30419">
    <property type="entry name" value="HTH-TYPE TRANSCRIPTIONAL REGULATOR YBHD"/>
    <property type="match status" value="1"/>
</dbReference>
<dbReference type="PANTHER" id="PTHR30419:SF8">
    <property type="entry name" value="NITROGEN ASSIMILATION TRANSCRIPTIONAL ACTIVATOR-RELATED"/>
    <property type="match status" value="1"/>
</dbReference>
<dbReference type="InterPro" id="IPR036388">
    <property type="entry name" value="WH-like_DNA-bd_sf"/>
</dbReference>
<dbReference type="PROSITE" id="PS50931">
    <property type="entry name" value="HTH_LYSR"/>
    <property type="match status" value="1"/>
</dbReference>
<dbReference type="InterPro" id="IPR050950">
    <property type="entry name" value="HTH-type_LysR_regulators"/>
</dbReference>
<keyword evidence="3" id="KW-0238">DNA-binding</keyword>
<dbReference type="SUPFAM" id="SSF46785">
    <property type="entry name" value="Winged helix' DNA-binding domain"/>
    <property type="match status" value="1"/>
</dbReference>
<dbReference type="InterPro" id="IPR005119">
    <property type="entry name" value="LysR_subst-bd"/>
</dbReference>
<evidence type="ECO:0000313" key="7">
    <source>
        <dbReference type="Proteomes" id="UP001501671"/>
    </source>
</evidence>
<dbReference type="EMBL" id="BAABFO010000001">
    <property type="protein sequence ID" value="GAA4322367.1"/>
    <property type="molecule type" value="Genomic_DNA"/>
</dbReference>
<accession>A0ABP8GEA2</accession>
<dbReference type="Pfam" id="PF00126">
    <property type="entry name" value="HTH_1"/>
    <property type="match status" value="1"/>
</dbReference>
<evidence type="ECO:0000256" key="2">
    <source>
        <dbReference type="ARBA" id="ARBA00023015"/>
    </source>
</evidence>
<evidence type="ECO:0000256" key="4">
    <source>
        <dbReference type="ARBA" id="ARBA00023163"/>
    </source>
</evidence>
<dbReference type="Proteomes" id="UP001501671">
    <property type="component" value="Unassembled WGS sequence"/>
</dbReference>
<comment type="similarity">
    <text evidence="1">Belongs to the LysR transcriptional regulatory family.</text>
</comment>
<gene>
    <name evidence="6" type="ORF">GCM10023144_02290</name>
</gene>
<dbReference type="InterPro" id="IPR000847">
    <property type="entry name" value="LysR_HTH_N"/>
</dbReference>
<evidence type="ECO:0000313" key="6">
    <source>
        <dbReference type="EMBL" id="GAA4322367.1"/>
    </source>
</evidence>
<dbReference type="SUPFAM" id="SSF53850">
    <property type="entry name" value="Periplasmic binding protein-like II"/>
    <property type="match status" value="1"/>
</dbReference>
<proteinExistence type="inferred from homology"/>
<comment type="caution">
    <text evidence="6">The sequence shown here is derived from an EMBL/GenBank/DDBJ whole genome shotgun (WGS) entry which is preliminary data.</text>
</comment>
<dbReference type="Gene3D" id="3.40.190.290">
    <property type="match status" value="1"/>
</dbReference>
<feature type="domain" description="HTH lysR-type" evidence="5">
    <location>
        <begin position="10"/>
        <end position="67"/>
    </location>
</feature>
<keyword evidence="4" id="KW-0804">Transcription</keyword>
<dbReference type="InterPro" id="IPR036390">
    <property type="entry name" value="WH_DNA-bd_sf"/>
</dbReference>
<keyword evidence="7" id="KW-1185">Reference proteome</keyword>
<sequence>MRGLALMRKISLRHLRCFLAIAETGSFTLAAARLFHTQSSLTATIQQFEEAIGMKLFDRTTRRVMLTDDAERFKVVAERILRDFDNAIGDLRAVAQSQRGHVRIAAAPSMIVHVLAPALARFRRAYPQITISVRDGGSDKIERSVLDGEVDFGISSRLNNYSELDYVPMLTDPFGVVFPRDHPLARTAGPVAWSELKSYECIVLTKDTGIGALLDSYPELGLRDGLELHDHASSTTALYAMLGLGGKVSVLPALAARAAPLAEFRFRELSAPRLSREICLITRHLRSFSVNTQRILSVLMATLKEIDLNGAEVILNEQWSGDETEAPADCRFDVSQLVES</sequence>
<protein>
    <submittedName>
        <fullName evidence="6">LysR family transcriptional regulator</fullName>
    </submittedName>
</protein>
<name>A0ABP8GEA2_9BURK</name>
<evidence type="ECO:0000256" key="1">
    <source>
        <dbReference type="ARBA" id="ARBA00009437"/>
    </source>
</evidence>
<dbReference type="CDD" id="cd08440">
    <property type="entry name" value="PBP2_LTTR_like_4"/>
    <property type="match status" value="1"/>
</dbReference>
<keyword evidence="2" id="KW-0805">Transcription regulation</keyword>
<dbReference type="Pfam" id="PF03466">
    <property type="entry name" value="LysR_substrate"/>
    <property type="match status" value="1"/>
</dbReference>
<dbReference type="Gene3D" id="1.10.10.10">
    <property type="entry name" value="Winged helix-like DNA-binding domain superfamily/Winged helix DNA-binding domain"/>
    <property type="match status" value="1"/>
</dbReference>
<evidence type="ECO:0000259" key="5">
    <source>
        <dbReference type="PROSITE" id="PS50931"/>
    </source>
</evidence>
<organism evidence="6 7">
    <name type="scientific">Pigmentiphaga soli</name>
    <dbReference type="NCBI Taxonomy" id="1007095"/>
    <lineage>
        <taxon>Bacteria</taxon>
        <taxon>Pseudomonadati</taxon>
        <taxon>Pseudomonadota</taxon>
        <taxon>Betaproteobacteria</taxon>
        <taxon>Burkholderiales</taxon>
        <taxon>Alcaligenaceae</taxon>
        <taxon>Pigmentiphaga</taxon>
    </lineage>
</organism>
<reference evidence="7" key="1">
    <citation type="journal article" date="2019" name="Int. J. Syst. Evol. Microbiol.">
        <title>The Global Catalogue of Microorganisms (GCM) 10K type strain sequencing project: providing services to taxonomists for standard genome sequencing and annotation.</title>
        <authorList>
            <consortium name="The Broad Institute Genomics Platform"/>
            <consortium name="The Broad Institute Genome Sequencing Center for Infectious Disease"/>
            <person name="Wu L."/>
            <person name="Ma J."/>
        </authorList>
    </citation>
    <scope>NUCLEOTIDE SEQUENCE [LARGE SCALE GENOMIC DNA]</scope>
    <source>
        <strain evidence="7">JCM 17666</strain>
    </source>
</reference>